<reference evidence="4 5" key="1">
    <citation type="submission" date="2020-05" db="EMBL/GenBank/DDBJ databases">
        <title>Whole Genome Sequences of Enterobacteriales Associated with the International Space Station.</title>
        <authorList>
            <person name="Bharadwaj A."/>
            <person name="Daudu R."/>
            <person name="Singh N."/>
            <person name="Wood J."/>
            <person name="Debieu M."/>
            <person name="Mason C."/>
            <person name="Wang C."/>
            <person name="Venkateswaran K."/>
        </authorList>
    </citation>
    <scope>NUCLEOTIDE SEQUENCE [LARGE SCALE GENOMIC DNA]</scope>
    <source>
        <strain evidence="4 5">IF5SW-B1</strain>
    </source>
</reference>
<keyword evidence="2" id="KW-0012">Acyltransferase</keyword>
<gene>
    <name evidence="4" type="ORF">HU668_21400</name>
</gene>
<dbReference type="Gene3D" id="3.40.630.30">
    <property type="match status" value="1"/>
</dbReference>
<dbReference type="EMBL" id="JABWPM010000039">
    <property type="protein sequence ID" value="NUY99000.1"/>
    <property type="molecule type" value="Genomic_DNA"/>
</dbReference>
<evidence type="ECO:0000256" key="2">
    <source>
        <dbReference type="ARBA" id="ARBA00023315"/>
    </source>
</evidence>
<comment type="caution">
    <text evidence="4">The sequence shown here is derived from an EMBL/GenBank/DDBJ whole genome shotgun (WGS) entry which is preliminary data.</text>
</comment>
<keyword evidence="1 4" id="KW-0808">Transferase</keyword>
<evidence type="ECO:0000259" key="3">
    <source>
        <dbReference type="PROSITE" id="PS51186"/>
    </source>
</evidence>
<dbReference type="AlphaFoldDB" id="A0A7Y6TU67"/>
<proteinExistence type="predicted"/>
<name>A0A7Y6TU67_9GAMM</name>
<dbReference type="GO" id="GO:0016747">
    <property type="term" value="F:acyltransferase activity, transferring groups other than amino-acyl groups"/>
    <property type="evidence" value="ECO:0007669"/>
    <property type="project" value="InterPro"/>
</dbReference>
<dbReference type="Proteomes" id="UP000566985">
    <property type="component" value="Unassembled WGS sequence"/>
</dbReference>
<dbReference type="Pfam" id="PF13673">
    <property type="entry name" value="Acetyltransf_10"/>
    <property type="match status" value="1"/>
</dbReference>
<dbReference type="InterPro" id="IPR016181">
    <property type="entry name" value="Acyl_CoA_acyltransferase"/>
</dbReference>
<evidence type="ECO:0000313" key="4">
    <source>
        <dbReference type="EMBL" id="NUY99000.1"/>
    </source>
</evidence>
<dbReference type="PROSITE" id="PS51186">
    <property type="entry name" value="GNAT"/>
    <property type="match status" value="1"/>
</dbReference>
<feature type="domain" description="N-acetyltransferase" evidence="3">
    <location>
        <begin position="3"/>
        <end position="146"/>
    </location>
</feature>
<dbReference type="PANTHER" id="PTHR43877:SF2">
    <property type="entry name" value="AMINOALKYLPHOSPHONATE N-ACETYLTRANSFERASE-RELATED"/>
    <property type="match status" value="1"/>
</dbReference>
<sequence length="150" mass="16234">MNLHVRAATAADTADLFHIRTSVTENVLSHEDLQALGITPAAIEAMINTSTCAWIAVSGCKAVGFSMILPEEGCLFAAFVLPAYEGAGIGKRLTEEAENQLFLHHDLIWLETGEATRAAGFYRHRGWITAGEAAAEKDIRMIKQSSWCSG</sequence>
<organism evidence="4 5">
    <name type="scientific">Pantoea brenneri</name>
    <dbReference type="NCBI Taxonomy" id="472694"/>
    <lineage>
        <taxon>Bacteria</taxon>
        <taxon>Pseudomonadati</taxon>
        <taxon>Pseudomonadota</taxon>
        <taxon>Gammaproteobacteria</taxon>
        <taxon>Enterobacterales</taxon>
        <taxon>Erwiniaceae</taxon>
        <taxon>Pantoea</taxon>
    </lineage>
</organism>
<accession>A0A7Y6TU67</accession>
<dbReference type="InterPro" id="IPR050832">
    <property type="entry name" value="Bact_Acetyltransf"/>
</dbReference>
<dbReference type="PANTHER" id="PTHR43877">
    <property type="entry name" value="AMINOALKYLPHOSPHONATE N-ACETYLTRANSFERASE-RELATED-RELATED"/>
    <property type="match status" value="1"/>
</dbReference>
<evidence type="ECO:0000313" key="5">
    <source>
        <dbReference type="Proteomes" id="UP000566985"/>
    </source>
</evidence>
<dbReference type="InterPro" id="IPR000182">
    <property type="entry name" value="GNAT_dom"/>
</dbReference>
<evidence type="ECO:0000256" key="1">
    <source>
        <dbReference type="ARBA" id="ARBA00022679"/>
    </source>
</evidence>
<protein>
    <submittedName>
        <fullName evidence="4">GNAT family N-acetyltransferase</fullName>
    </submittedName>
</protein>
<dbReference type="CDD" id="cd04301">
    <property type="entry name" value="NAT_SF"/>
    <property type="match status" value="1"/>
</dbReference>
<dbReference type="SUPFAM" id="SSF55729">
    <property type="entry name" value="Acyl-CoA N-acyltransferases (Nat)"/>
    <property type="match status" value="1"/>
</dbReference>